<dbReference type="Proteomes" id="UP000265520">
    <property type="component" value="Unassembled WGS sequence"/>
</dbReference>
<dbReference type="AlphaFoldDB" id="A0A392UE51"/>
<organism evidence="1 2">
    <name type="scientific">Trifolium medium</name>
    <dbReference type="NCBI Taxonomy" id="97028"/>
    <lineage>
        <taxon>Eukaryota</taxon>
        <taxon>Viridiplantae</taxon>
        <taxon>Streptophyta</taxon>
        <taxon>Embryophyta</taxon>
        <taxon>Tracheophyta</taxon>
        <taxon>Spermatophyta</taxon>
        <taxon>Magnoliopsida</taxon>
        <taxon>eudicotyledons</taxon>
        <taxon>Gunneridae</taxon>
        <taxon>Pentapetalae</taxon>
        <taxon>rosids</taxon>
        <taxon>fabids</taxon>
        <taxon>Fabales</taxon>
        <taxon>Fabaceae</taxon>
        <taxon>Papilionoideae</taxon>
        <taxon>50 kb inversion clade</taxon>
        <taxon>NPAAA clade</taxon>
        <taxon>Hologalegina</taxon>
        <taxon>IRL clade</taxon>
        <taxon>Trifolieae</taxon>
        <taxon>Trifolium</taxon>
    </lineage>
</organism>
<protein>
    <submittedName>
        <fullName evidence="1">Uncharacterized protein</fullName>
    </submittedName>
</protein>
<comment type="caution">
    <text evidence="1">The sequence shown here is derived from an EMBL/GenBank/DDBJ whole genome shotgun (WGS) entry which is preliminary data.</text>
</comment>
<sequence>SDDLSSDLVICSCYDDYVVAENLSSIVSDPIFAGEKTGFLFAGICLSRLLLSSPPRVLRAVVDP</sequence>
<dbReference type="EMBL" id="LXQA010804274">
    <property type="protein sequence ID" value="MCI71801.1"/>
    <property type="molecule type" value="Genomic_DNA"/>
</dbReference>
<accession>A0A392UE51</accession>
<evidence type="ECO:0000313" key="1">
    <source>
        <dbReference type="EMBL" id="MCI71801.1"/>
    </source>
</evidence>
<keyword evidence="2" id="KW-1185">Reference proteome</keyword>
<feature type="non-terminal residue" evidence="1">
    <location>
        <position position="1"/>
    </location>
</feature>
<reference evidence="1 2" key="1">
    <citation type="journal article" date="2018" name="Front. Plant Sci.">
        <title>Red Clover (Trifolium pratense) and Zigzag Clover (T. medium) - A Picture of Genomic Similarities and Differences.</title>
        <authorList>
            <person name="Dluhosova J."/>
            <person name="Istvanek J."/>
            <person name="Nedelnik J."/>
            <person name="Repkova J."/>
        </authorList>
    </citation>
    <scope>NUCLEOTIDE SEQUENCE [LARGE SCALE GENOMIC DNA]</scope>
    <source>
        <strain evidence="2">cv. 10/8</strain>
        <tissue evidence="1">Leaf</tissue>
    </source>
</reference>
<evidence type="ECO:0000313" key="2">
    <source>
        <dbReference type="Proteomes" id="UP000265520"/>
    </source>
</evidence>
<proteinExistence type="predicted"/>
<name>A0A392UE51_9FABA</name>